<organism evidence="3">
    <name type="scientific">Shigella boydii</name>
    <dbReference type="NCBI Taxonomy" id="621"/>
    <lineage>
        <taxon>Bacteria</taxon>
        <taxon>Pseudomonadati</taxon>
        <taxon>Pseudomonadota</taxon>
        <taxon>Gammaproteobacteria</taxon>
        <taxon>Enterobacterales</taxon>
        <taxon>Enterobacteriaceae</taxon>
        <taxon>Shigella</taxon>
    </lineage>
</organism>
<dbReference type="GO" id="GO:0005829">
    <property type="term" value="C:cytosol"/>
    <property type="evidence" value="ECO:0007669"/>
    <property type="project" value="TreeGrafter"/>
</dbReference>
<accession>B5L380</accession>
<evidence type="ECO:0000313" key="5">
    <source>
        <dbReference type="Proteomes" id="UP000251799"/>
    </source>
</evidence>
<reference evidence="4 5" key="2">
    <citation type="submission" date="2018-06" db="EMBL/GenBank/DDBJ databases">
        <authorList>
            <consortium name="Pathogen Informatics"/>
            <person name="Doyle S."/>
        </authorList>
    </citation>
    <scope>NUCLEOTIDE SEQUENCE [LARGE SCALE GENOMIC DNA]</scope>
    <source>
        <strain evidence="4 5">NCTC8576</strain>
    </source>
</reference>
<dbReference type="RefSeq" id="WP_021559341.1">
    <property type="nucleotide sequence ID" value="NZ_CABWCZ010000001.1"/>
</dbReference>
<evidence type="ECO:0000256" key="1">
    <source>
        <dbReference type="ARBA" id="ARBA00007274"/>
    </source>
</evidence>
<dbReference type="PANTHER" id="PTHR23416:SF23">
    <property type="entry name" value="ACETYLTRANSFERASE C18B11.09C-RELATED"/>
    <property type="match status" value="1"/>
</dbReference>
<dbReference type="CDD" id="cd04647">
    <property type="entry name" value="LbH_MAT_like"/>
    <property type="match status" value="1"/>
</dbReference>
<keyword evidence="2 4" id="KW-0808">Transferase</keyword>
<protein>
    <submittedName>
        <fullName evidence="4">Maltose O-acetyltransferase</fullName>
        <ecNumber evidence="4">2.3.1.18</ecNumber>
        <ecNumber evidence="4">2.3.1.79</ecNumber>
    </submittedName>
    <submittedName>
        <fullName evidence="3">WfdS</fullName>
    </submittedName>
</protein>
<dbReference type="PANTHER" id="PTHR23416">
    <property type="entry name" value="SIALIC ACID SYNTHASE-RELATED"/>
    <property type="match status" value="1"/>
</dbReference>
<dbReference type="EC" id="2.3.1.79" evidence="4"/>
<dbReference type="InterPro" id="IPR011004">
    <property type="entry name" value="Trimer_LpxA-like_sf"/>
</dbReference>
<dbReference type="Gene3D" id="2.160.10.10">
    <property type="entry name" value="Hexapeptide repeat proteins"/>
    <property type="match status" value="1"/>
</dbReference>
<dbReference type="InterPro" id="IPR001451">
    <property type="entry name" value="Hexapep"/>
</dbReference>
<dbReference type="EMBL" id="UAUR01000007">
    <property type="protein sequence ID" value="SPZ87951.1"/>
    <property type="molecule type" value="Genomic_DNA"/>
</dbReference>
<dbReference type="Proteomes" id="UP000251799">
    <property type="component" value="Unassembled WGS sequence"/>
</dbReference>
<reference evidence="3" key="1">
    <citation type="journal article" date="2008" name="FEMS Microbiol. Rev.">
        <title>Structure and genetics of Shigella O antigens.</title>
        <authorList>
            <person name="Liu B."/>
            <person name="Knirel Y.A."/>
            <person name="Feng L."/>
            <person name="Perepelov A.V."/>
            <person name="Senchenkova S.N."/>
            <person name="Wang Q."/>
            <person name="Reeves P.R."/>
            <person name="Wang L."/>
        </authorList>
    </citation>
    <scope>NUCLEOTIDE SEQUENCE</scope>
</reference>
<proteinExistence type="inferred from homology"/>
<dbReference type="Pfam" id="PF14602">
    <property type="entry name" value="Hexapep_2"/>
    <property type="match status" value="1"/>
</dbReference>
<evidence type="ECO:0000313" key="3">
    <source>
        <dbReference type="EMBL" id="ACA24750.1"/>
    </source>
</evidence>
<sequence length="148" mass="16271">MSIFSRIQLIWYKLCFICEFGVKRYKQSHIYGPYKIVEPSNLKFGNSFSINDFVYINASGGVILGHNVVLSAGSKILSTGLVFEKKIFKYKKDKVVIKDNVQLGAGAIVLPGVEICSNIIVGAGAIVTKNLEEPGVYVGQPARKIKDV</sequence>
<evidence type="ECO:0000313" key="4">
    <source>
        <dbReference type="EMBL" id="SPZ87951.1"/>
    </source>
</evidence>
<dbReference type="AlphaFoldDB" id="B5L380"/>
<dbReference type="EC" id="2.3.1.18" evidence="4"/>
<dbReference type="SUPFAM" id="SSF51161">
    <property type="entry name" value="Trimeric LpxA-like enzymes"/>
    <property type="match status" value="1"/>
</dbReference>
<dbReference type="InterPro" id="IPR051159">
    <property type="entry name" value="Hexapeptide_acetyltransf"/>
</dbReference>
<comment type="similarity">
    <text evidence="1">Belongs to the transferase hexapeptide repeat family.</text>
</comment>
<keyword evidence="4" id="KW-0012">Acyltransferase</keyword>
<evidence type="ECO:0000256" key="2">
    <source>
        <dbReference type="ARBA" id="ARBA00022679"/>
    </source>
</evidence>
<dbReference type="EMBL" id="EU294163">
    <property type="protein sequence ID" value="ACA24750.1"/>
    <property type="molecule type" value="Genomic_DNA"/>
</dbReference>
<dbReference type="GO" id="GO:0008925">
    <property type="term" value="F:maltose O-acetyltransferase activity"/>
    <property type="evidence" value="ECO:0007669"/>
    <property type="project" value="UniProtKB-EC"/>
</dbReference>
<dbReference type="Pfam" id="PF00132">
    <property type="entry name" value="Hexapep"/>
    <property type="match status" value="1"/>
</dbReference>
<gene>
    <name evidence="3" type="primary">wfdS</name>
    <name evidence="4" type="synonym">maa_2</name>
    <name evidence="4" type="ORF">NCTC8576_04352</name>
</gene>
<name>B5L380_SHIBO</name>
<dbReference type="GO" id="GO:0008870">
    <property type="term" value="F:galactoside O-acetyltransferase activity"/>
    <property type="evidence" value="ECO:0007669"/>
    <property type="project" value="UniProtKB-EC"/>
</dbReference>